<dbReference type="Pfam" id="PF08665">
    <property type="entry name" value="PglZ"/>
    <property type="match status" value="1"/>
</dbReference>
<organism evidence="1">
    <name type="scientific">metagenome</name>
    <dbReference type="NCBI Taxonomy" id="256318"/>
    <lineage>
        <taxon>unclassified sequences</taxon>
        <taxon>metagenomes</taxon>
    </lineage>
</organism>
<sequence length="832" mass="93842">MTEVATVRPHLERRFLDHRVVFWHDPEGQYAADVDSLDLPGVTTLRVGNDEYAVKNRLLHDRPDDKFLVYRSGQVPVGIGNWLFDLELAYGVFTADRSSLVSQDLGLTAEGIDEVVQGHEKFFNAGQRVHSLKALLTPDDDAARLRAKMSAVVLKQKEHSLLEITRTLLSESAKGQRAKYDALADYGLDDFYWRGVASIYGYESSAPSIDDFILWTFRKAVDGFKSDRPGGLQNIQLDFASFRNDRRTQDALSTLAKRASADLNYAATIEDASFRDLVAVDLFEETDRKIISDLAGAVTEQTVTAREVAEVVRARQSSVWIDGYRPLYTAIGAAAELLSRLASIDFTMVSFDEALERYRSDWFRVDQLYRQFTFAYRTYEGPSPLGPLREKVEKRYTNKFVYELGNAWQQQVDEADKWSSAALRPQTSFYGDYVEQLVRDDKKAVVIISDALRYEVAEELGSRIRQEDRFDADLDAVLGVLPSYTQLGMAALLPHRTLKHSADGKIVLADGLPTNGTGPRSKVLESVGGTAIQAEDFKALSPEERRELFKNNRVLYVYHNRIDATGDKPGTERQVFEAVEDTLRDIVDLVKKAANANATNIFVTADHGFLFQDDALADQFFLSTQPQGDDILVTNRRYVLGHGLKLDYAFTTFNSVQLELDSDIEVQIPKSIHRLRLAGGGSRFVHGGATLQEIVVPVLSINKKRKSDTRLVNVEVLPESDKITTGQLVVKLFQSEAASDKVQPRTLRAGLYVGETLISNDPQPELTFDSMSPEKRDRYQSVQLLLNKDSNDYNNRAVEFRLEERILNTNQWRVFAKAMYTLKRSFASDFDF</sequence>
<accession>A0A2P2C7U5</accession>
<dbReference type="InterPro" id="IPR014060">
    <property type="entry name" value="PglZ"/>
</dbReference>
<name>A0A2P2C7U5_9ZZZZ</name>
<dbReference type="EMBL" id="CZKA01000043">
    <property type="protein sequence ID" value="CUR58073.1"/>
    <property type="molecule type" value="Genomic_DNA"/>
</dbReference>
<reference evidence="1" key="1">
    <citation type="submission" date="2015-08" db="EMBL/GenBank/DDBJ databases">
        <authorList>
            <person name="Babu N.S."/>
            <person name="Beckwith C.J."/>
            <person name="Beseler K.G."/>
            <person name="Brison A."/>
            <person name="Carone J.V."/>
            <person name="Caskin T.P."/>
            <person name="Diamond M."/>
            <person name="Durham M.E."/>
            <person name="Foxe J.M."/>
            <person name="Go M."/>
            <person name="Henderson B.A."/>
            <person name="Jones I.B."/>
            <person name="McGettigan J.A."/>
            <person name="Micheletti S.J."/>
            <person name="Nasrallah M.E."/>
            <person name="Ortiz D."/>
            <person name="Piller C.R."/>
            <person name="Privatt S.R."/>
            <person name="Schneider S.L."/>
            <person name="Sharp S."/>
            <person name="Smith T.C."/>
            <person name="Stanton J.D."/>
            <person name="Ullery H.E."/>
            <person name="Wilson R.J."/>
            <person name="Serrano M.G."/>
            <person name="Buck G."/>
            <person name="Lee V."/>
            <person name="Wang Y."/>
            <person name="Carvalho R."/>
            <person name="Voegtly L."/>
            <person name="Shi R."/>
            <person name="Duckworth R."/>
            <person name="Johnson A."/>
            <person name="Loviza R."/>
            <person name="Walstead R."/>
            <person name="Shah Z."/>
            <person name="Kiflezghi M."/>
            <person name="Wade K."/>
            <person name="Ball S.L."/>
            <person name="Bradley K.W."/>
            <person name="Asai D.J."/>
            <person name="Bowman C.A."/>
            <person name="Russell D.A."/>
            <person name="Pope W.H."/>
            <person name="Jacobs-Sera D."/>
            <person name="Hendrix R.W."/>
            <person name="Hatfull G.F."/>
        </authorList>
    </citation>
    <scope>NUCLEOTIDE SEQUENCE</scope>
</reference>
<dbReference type="Gene3D" id="3.40.720.10">
    <property type="entry name" value="Alkaline Phosphatase, subunit A"/>
    <property type="match status" value="1"/>
</dbReference>
<gene>
    <name evidence="1" type="ORF">NOCA2480088</name>
</gene>
<evidence type="ECO:0000313" key="1">
    <source>
        <dbReference type="EMBL" id="CUR58073.1"/>
    </source>
</evidence>
<proteinExistence type="predicted"/>
<protein>
    <submittedName>
        <fullName evidence="1">Uncharacterized protein</fullName>
    </submittedName>
</protein>
<dbReference type="InterPro" id="IPR017850">
    <property type="entry name" value="Alkaline_phosphatase_core_sf"/>
</dbReference>
<dbReference type="AlphaFoldDB" id="A0A2P2C7U5"/>
<dbReference type="NCBIfam" id="TIGR02687">
    <property type="entry name" value="BREX-1 system phosphatase PglZ type A"/>
    <property type="match status" value="1"/>
</dbReference>
<dbReference type="SUPFAM" id="SSF53649">
    <property type="entry name" value="Alkaline phosphatase-like"/>
    <property type="match status" value="1"/>
</dbReference>